<reference evidence="2 3" key="1">
    <citation type="submission" date="2014-06" db="EMBL/GenBank/DDBJ databases">
        <authorList>
            <person name="Swart Estienne"/>
        </authorList>
    </citation>
    <scope>NUCLEOTIDE SEQUENCE [LARGE SCALE GENOMIC DNA]</scope>
    <source>
        <strain evidence="2 3">130c</strain>
    </source>
</reference>
<feature type="transmembrane region" description="Helical" evidence="1">
    <location>
        <begin position="392"/>
        <end position="415"/>
    </location>
</feature>
<evidence type="ECO:0000313" key="2">
    <source>
        <dbReference type="EMBL" id="CDW90255.1"/>
    </source>
</evidence>
<accession>A0A078B6T9</accession>
<evidence type="ECO:0008006" key="4">
    <source>
        <dbReference type="Google" id="ProtNLM"/>
    </source>
</evidence>
<dbReference type="Proteomes" id="UP000039865">
    <property type="component" value="Unassembled WGS sequence"/>
</dbReference>
<keyword evidence="1" id="KW-0812">Transmembrane</keyword>
<feature type="transmembrane region" description="Helical" evidence="1">
    <location>
        <begin position="206"/>
        <end position="227"/>
    </location>
</feature>
<feature type="transmembrane region" description="Helical" evidence="1">
    <location>
        <begin position="300"/>
        <end position="325"/>
    </location>
</feature>
<keyword evidence="1" id="KW-0472">Membrane</keyword>
<dbReference type="AlphaFoldDB" id="A0A078B6T9"/>
<dbReference type="OrthoDB" id="294016at2759"/>
<gene>
    <name evidence="2" type="primary">Contig18847.g19998</name>
    <name evidence="2" type="ORF">STYLEM_19397</name>
</gene>
<evidence type="ECO:0000256" key="1">
    <source>
        <dbReference type="SAM" id="Phobius"/>
    </source>
</evidence>
<organism evidence="2 3">
    <name type="scientific">Stylonychia lemnae</name>
    <name type="common">Ciliate</name>
    <dbReference type="NCBI Taxonomy" id="5949"/>
    <lineage>
        <taxon>Eukaryota</taxon>
        <taxon>Sar</taxon>
        <taxon>Alveolata</taxon>
        <taxon>Ciliophora</taxon>
        <taxon>Intramacronucleata</taxon>
        <taxon>Spirotrichea</taxon>
        <taxon>Stichotrichia</taxon>
        <taxon>Sporadotrichida</taxon>
        <taxon>Oxytrichidae</taxon>
        <taxon>Stylonychinae</taxon>
        <taxon>Stylonychia</taxon>
    </lineage>
</organism>
<evidence type="ECO:0000313" key="3">
    <source>
        <dbReference type="Proteomes" id="UP000039865"/>
    </source>
</evidence>
<keyword evidence="3" id="KW-1185">Reference proteome</keyword>
<proteinExistence type="predicted"/>
<dbReference type="InParanoid" id="A0A078B6T9"/>
<sequence>MAGSIMVKEINLIILNSNFSRNQAAKSSGGVLYLSCSIAKDEGCQYLIENNIFSSNKANLNGGAIYYDLYCPTHLLENQFANNSAQYGQNFASYPFYLQLIQDQNHRFIQDPNDKQLIMEVASGQALNTKMHYKAKSEQYQDALILKVACNKYLFNYLFRGGMHQTCLSGYEGKLCQSCSPNINGKKYARVGQNQCYECEDLSIQIMKMLGILALIGLYVVYLSHSILSKPNRNKPQTVMIRILTNYFHAILIVKEFEMNWPELVENALRSFSFLSSQQQNLFSFDCFFSKQTFASTPMYIIKVIIFGLLPLILSMFGAIFWIVLQAIKKQYGQKMNIQQNILVSSFIFAYLCYPLITNQTFSLFSCSTLDNKQFLKQDLSIECWVGDHLNIAVYIGISLIGIWTIGFPLIHYYLPYIDPRLNDIEKLSVYSAVSY</sequence>
<feature type="transmembrane region" description="Helical" evidence="1">
    <location>
        <begin position="337"/>
        <end position="357"/>
    </location>
</feature>
<protein>
    <recommendedName>
        <fullName evidence="4">Transmembrane protein</fullName>
    </recommendedName>
</protein>
<dbReference type="EMBL" id="CCKQ01018300">
    <property type="protein sequence ID" value="CDW90255.1"/>
    <property type="molecule type" value="Genomic_DNA"/>
</dbReference>
<dbReference type="PANTHER" id="PTHR11319:SF35">
    <property type="entry name" value="OUTER MEMBRANE PROTEIN PMPC-RELATED"/>
    <property type="match status" value="1"/>
</dbReference>
<name>A0A078B6T9_STYLE</name>
<keyword evidence="1" id="KW-1133">Transmembrane helix</keyword>
<dbReference type="PANTHER" id="PTHR11319">
    <property type="entry name" value="G PROTEIN-COUPLED RECEPTOR-RELATED"/>
    <property type="match status" value="1"/>
</dbReference>